<dbReference type="AlphaFoldDB" id="A0A8T0GY53"/>
<feature type="region of interest" description="Disordered" evidence="1">
    <location>
        <begin position="197"/>
        <end position="220"/>
    </location>
</feature>
<sequence length="220" mass="23068">MAFWKKIVASFLLPLLIVLSLLNGVQASESPLVVEGPLPQAPSAFQWGRKHRPFPFGGPLPRPVPTQCTITDSGITCTTSSDVAATKEGSTHYCVFGASAMSCTSTNPTTSTPSNDRSSSSPSPSPLVVQPPSGFQWGRKHGPFPFGGPFPTPPVPTQCTITDSGITCTSSSDVAATKDNPTHDCVFEESTVSCVATNPTTSTPFNDHDSNLPSPSPSPY</sequence>
<organism evidence="3 4">
    <name type="scientific">Ceratodon purpureus</name>
    <name type="common">Fire moss</name>
    <name type="synonym">Dicranum purpureum</name>
    <dbReference type="NCBI Taxonomy" id="3225"/>
    <lineage>
        <taxon>Eukaryota</taxon>
        <taxon>Viridiplantae</taxon>
        <taxon>Streptophyta</taxon>
        <taxon>Embryophyta</taxon>
        <taxon>Bryophyta</taxon>
        <taxon>Bryophytina</taxon>
        <taxon>Bryopsida</taxon>
        <taxon>Dicranidae</taxon>
        <taxon>Pseudoditrichales</taxon>
        <taxon>Ditrichaceae</taxon>
        <taxon>Ceratodon</taxon>
    </lineage>
</organism>
<name>A0A8T0GY53_CERPU</name>
<accession>A0A8T0GY53</accession>
<evidence type="ECO:0000256" key="1">
    <source>
        <dbReference type="SAM" id="MobiDB-lite"/>
    </source>
</evidence>
<comment type="caution">
    <text evidence="3">The sequence shown here is derived from an EMBL/GenBank/DDBJ whole genome shotgun (WGS) entry which is preliminary data.</text>
</comment>
<proteinExistence type="predicted"/>
<protein>
    <submittedName>
        <fullName evidence="3">Uncharacterized protein</fullName>
    </submittedName>
</protein>
<keyword evidence="2" id="KW-0732">Signal</keyword>
<feature type="compositionally biased region" description="Low complexity" evidence="1">
    <location>
        <begin position="104"/>
        <end position="122"/>
    </location>
</feature>
<feature type="chain" id="PRO_5035941183" evidence="2">
    <location>
        <begin position="28"/>
        <end position="220"/>
    </location>
</feature>
<keyword evidence="4" id="KW-1185">Reference proteome</keyword>
<dbReference type="Proteomes" id="UP000822688">
    <property type="component" value="Chromosome 8"/>
</dbReference>
<evidence type="ECO:0000256" key="2">
    <source>
        <dbReference type="SAM" id="SignalP"/>
    </source>
</evidence>
<reference evidence="3" key="1">
    <citation type="submission" date="2020-06" db="EMBL/GenBank/DDBJ databases">
        <title>WGS assembly of Ceratodon purpureus strain R40.</title>
        <authorList>
            <person name="Carey S.B."/>
            <person name="Jenkins J."/>
            <person name="Shu S."/>
            <person name="Lovell J.T."/>
            <person name="Sreedasyam A."/>
            <person name="Maumus F."/>
            <person name="Tiley G.P."/>
            <person name="Fernandez-Pozo N."/>
            <person name="Barry K."/>
            <person name="Chen C."/>
            <person name="Wang M."/>
            <person name="Lipzen A."/>
            <person name="Daum C."/>
            <person name="Saski C.A."/>
            <person name="Payton A.C."/>
            <person name="Mcbreen J.C."/>
            <person name="Conrad R.E."/>
            <person name="Kollar L.M."/>
            <person name="Olsson S."/>
            <person name="Huttunen S."/>
            <person name="Landis J.B."/>
            <person name="Wickett N.J."/>
            <person name="Johnson M.G."/>
            <person name="Rensing S.A."/>
            <person name="Grimwood J."/>
            <person name="Schmutz J."/>
            <person name="Mcdaniel S.F."/>
        </authorList>
    </citation>
    <scope>NUCLEOTIDE SEQUENCE</scope>
    <source>
        <strain evidence="3">R40</strain>
    </source>
</reference>
<evidence type="ECO:0000313" key="3">
    <source>
        <dbReference type="EMBL" id="KAG0563375.1"/>
    </source>
</evidence>
<dbReference type="EMBL" id="CM026429">
    <property type="protein sequence ID" value="KAG0563375.1"/>
    <property type="molecule type" value="Genomic_DNA"/>
</dbReference>
<evidence type="ECO:0000313" key="4">
    <source>
        <dbReference type="Proteomes" id="UP000822688"/>
    </source>
</evidence>
<feature type="signal peptide" evidence="2">
    <location>
        <begin position="1"/>
        <end position="27"/>
    </location>
</feature>
<feature type="region of interest" description="Disordered" evidence="1">
    <location>
        <begin position="104"/>
        <end position="141"/>
    </location>
</feature>
<gene>
    <name evidence="3" type="ORF">KC19_8G025800</name>
</gene>